<dbReference type="RefSeq" id="WP_216064916.1">
    <property type="nucleotide sequence ID" value="NZ_JAHKPP010000036.1"/>
</dbReference>
<dbReference type="AlphaFoldDB" id="A0AAW7XD05"/>
<protein>
    <submittedName>
        <fullName evidence="1">Glycoside hydrolase family 42</fullName>
    </submittedName>
</protein>
<sequence length="810" mass="91751">MVNKISHWALSGLLPFVLLGCSSSSDNTSTNASLAAATQPSNKYELEASQKILALEALMAEARAKNIDVTREETVIWFAKEFLKFANWDEANRESVAYMFEQYEPYRAKKDQMAAELPDFERQKVIEILDAGTLALSKVISGEIQRRPVNKVDWQNIVVGDDMLLSNGKPIFLYDYFSKSVGRPLSDTKVYNDHLGAIYHGGENLYPVDHDRAINTFLIKEDGTFDAELMKEVTDISDTNVGFLIYWNMGVPEWIEQREPEVRDGRSLFTGYDIDNPLIRDSWAKIAKKTGELTKGKKVTQLGYILANEPHWFSEEGHWTKPFNEMQALSSYTRLKFQTWLDEKYNGDIAALNKNWGTTFSGFDTVEIDIPISPSTRGTPIWYDWAKFNMFRAVDWFTHLQAALHEGNPDADTHIKIMPDMYSENNRSHGIDAEALVELTTMIGNDAKTRESRRLNTQKPEKWEAHYAYFWEELSMSYDFMESVGPNKIHVNSESHFLSSSWWRKLDTSVDYVHSVYWLATLQGMDANMAWFWARDPDGSPEDRLEGTLNFFDPALAGSFAGSVNQQPHIANAYTQVMYDLNSFSEEIIALRKQRRPLRLFHSETSAINKPYHMSEQFQMYEGLFFEGFPMGFATENIITKQDNSAWDAILVYRTEFVTASELKALQSYLNTGGTVIVDSPQSLSKNEYGQPHAFKLTQANGKLITLDGNQSIAQIKDIALDKVAVGMPDIILTEENGTHTKGCNWRVVKNSDGSYLVSVLNIGVNNADITLGLKNGKSIAVTNMLTGQTMESKFQLKSKGVTLLEVKAL</sequence>
<dbReference type="Proteomes" id="UP001169760">
    <property type="component" value="Unassembled WGS sequence"/>
</dbReference>
<proteinExistence type="predicted"/>
<gene>
    <name evidence="1" type="ORF">Q4521_19815</name>
</gene>
<keyword evidence="1" id="KW-0378">Hydrolase</keyword>
<evidence type="ECO:0000313" key="1">
    <source>
        <dbReference type="EMBL" id="MDO6424747.1"/>
    </source>
</evidence>
<evidence type="ECO:0000313" key="2">
    <source>
        <dbReference type="Proteomes" id="UP001169760"/>
    </source>
</evidence>
<accession>A0AAW7XD05</accession>
<dbReference type="GO" id="GO:0016787">
    <property type="term" value="F:hydrolase activity"/>
    <property type="evidence" value="ECO:0007669"/>
    <property type="project" value="UniProtKB-KW"/>
</dbReference>
<dbReference type="EMBL" id="JAUOPB010000017">
    <property type="protein sequence ID" value="MDO6424747.1"/>
    <property type="molecule type" value="Genomic_DNA"/>
</dbReference>
<name>A0AAW7XD05_9GAMM</name>
<comment type="caution">
    <text evidence="1">The sequence shown here is derived from an EMBL/GenBank/DDBJ whole genome shotgun (WGS) entry which is preliminary data.</text>
</comment>
<organism evidence="1 2">
    <name type="scientific">Saccharophagus degradans</name>
    <dbReference type="NCBI Taxonomy" id="86304"/>
    <lineage>
        <taxon>Bacteria</taxon>
        <taxon>Pseudomonadati</taxon>
        <taxon>Pseudomonadota</taxon>
        <taxon>Gammaproteobacteria</taxon>
        <taxon>Cellvibrionales</taxon>
        <taxon>Cellvibrionaceae</taxon>
        <taxon>Saccharophagus</taxon>
    </lineage>
</organism>
<reference evidence="1" key="1">
    <citation type="submission" date="2023-07" db="EMBL/GenBank/DDBJ databases">
        <title>Genome content predicts the carbon catabolic preferences of heterotrophic bacteria.</title>
        <authorList>
            <person name="Gralka M."/>
        </authorList>
    </citation>
    <scope>NUCLEOTIDE SEQUENCE</scope>
    <source>
        <strain evidence="1">I3M17_2</strain>
    </source>
</reference>
<dbReference type="PROSITE" id="PS51257">
    <property type="entry name" value="PROKAR_LIPOPROTEIN"/>
    <property type="match status" value="1"/>
</dbReference>